<comment type="caution">
    <text evidence="1">The sequence shown here is derived from an EMBL/GenBank/DDBJ whole genome shotgun (WGS) entry which is preliminary data.</text>
</comment>
<evidence type="ECO:0000313" key="2">
    <source>
        <dbReference type="Proteomes" id="UP001153069"/>
    </source>
</evidence>
<reference evidence="1" key="1">
    <citation type="submission" date="2020-06" db="EMBL/GenBank/DDBJ databases">
        <authorList>
            <consortium name="Plant Systems Biology data submission"/>
        </authorList>
    </citation>
    <scope>NUCLEOTIDE SEQUENCE</scope>
    <source>
        <strain evidence="1">D6</strain>
    </source>
</reference>
<dbReference type="EMBL" id="CAICTM010000100">
    <property type="protein sequence ID" value="CAB9501142.1"/>
    <property type="molecule type" value="Genomic_DNA"/>
</dbReference>
<dbReference type="AlphaFoldDB" id="A0A9N8DE67"/>
<organism evidence="1 2">
    <name type="scientific">Seminavis robusta</name>
    <dbReference type="NCBI Taxonomy" id="568900"/>
    <lineage>
        <taxon>Eukaryota</taxon>
        <taxon>Sar</taxon>
        <taxon>Stramenopiles</taxon>
        <taxon>Ochrophyta</taxon>
        <taxon>Bacillariophyta</taxon>
        <taxon>Bacillariophyceae</taxon>
        <taxon>Bacillariophycidae</taxon>
        <taxon>Naviculales</taxon>
        <taxon>Naviculaceae</taxon>
        <taxon>Seminavis</taxon>
    </lineage>
</organism>
<keyword evidence="2" id="KW-1185">Reference proteome</keyword>
<dbReference type="Proteomes" id="UP001153069">
    <property type="component" value="Unassembled WGS sequence"/>
</dbReference>
<name>A0A9N8DE67_9STRA</name>
<sequence length="474" mass="52802">MTDPKIKIKELVKKLCSPDNTGNPKVNEALSLEIFWFLQAHPMFAFDWVPFPAESNAGSDNKSSIPFVYLMNQGMVSSEKLLEFMKACPKEPKDEPPLVARTEPKGRSIGGLHPALVEVIFPPIADDSKVMQQTLLMNALVLTILHIKHSAKFSVKVPSVRYVNYWLRALHKGLSNIGNDPKMIHFHLEIADSTVFIFNSEAHSGGRRGRFNSVNIPNLSKPSVGSLLQHINYSWVHHISLGQANGPTFSSMAFSGKQNTPGLQAQHLHQYASWRRRLNSYRRDHAVPPAVKASATESIFKLLQHAPSLKELYITCDADIDLVVIAKGLKTHKTLTTFQWDSLRGATSREVSALGACLRDHNTALTVLDCFSGEATPPQIQHFTTLNKAGRCKMRQLGCAYADILISAKNDRSSYKGLPGENINVLYGLLSEAPGNWSLIAVQNHENGKVRRGRKRGISTRIQPSRYVKKKTRK</sequence>
<gene>
    <name evidence="1" type="ORF">SEMRO_101_G051470.1</name>
</gene>
<accession>A0A9N8DE67</accession>
<protein>
    <submittedName>
        <fullName evidence="1">Uncharacterized protein</fullName>
    </submittedName>
</protein>
<proteinExistence type="predicted"/>
<evidence type="ECO:0000313" key="1">
    <source>
        <dbReference type="EMBL" id="CAB9501142.1"/>
    </source>
</evidence>